<reference evidence="1" key="1">
    <citation type="submission" date="2023-10" db="EMBL/GenBank/DDBJ databases">
        <authorList>
            <person name="Rodriguez Cubillos JULIANA M."/>
            <person name="De Vega J."/>
        </authorList>
    </citation>
    <scope>NUCLEOTIDE SEQUENCE</scope>
</reference>
<name>A0ACB0JBN8_TRIPR</name>
<dbReference type="EMBL" id="CASHSV030000024">
    <property type="protein sequence ID" value="CAJ2642025.1"/>
    <property type="molecule type" value="Genomic_DNA"/>
</dbReference>
<protein>
    <submittedName>
        <fullName evidence="1">Uncharacterized protein</fullName>
    </submittedName>
</protein>
<proteinExistence type="predicted"/>
<evidence type="ECO:0000313" key="2">
    <source>
        <dbReference type="Proteomes" id="UP001177021"/>
    </source>
</evidence>
<organism evidence="1 2">
    <name type="scientific">Trifolium pratense</name>
    <name type="common">Red clover</name>
    <dbReference type="NCBI Taxonomy" id="57577"/>
    <lineage>
        <taxon>Eukaryota</taxon>
        <taxon>Viridiplantae</taxon>
        <taxon>Streptophyta</taxon>
        <taxon>Embryophyta</taxon>
        <taxon>Tracheophyta</taxon>
        <taxon>Spermatophyta</taxon>
        <taxon>Magnoliopsida</taxon>
        <taxon>eudicotyledons</taxon>
        <taxon>Gunneridae</taxon>
        <taxon>Pentapetalae</taxon>
        <taxon>rosids</taxon>
        <taxon>fabids</taxon>
        <taxon>Fabales</taxon>
        <taxon>Fabaceae</taxon>
        <taxon>Papilionoideae</taxon>
        <taxon>50 kb inversion clade</taxon>
        <taxon>NPAAA clade</taxon>
        <taxon>Hologalegina</taxon>
        <taxon>IRL clade</taxon>
        <taxon>Trifolieae</taxon>
        <taxon>Trifolium</taxon>
    </lineage>
</organism>
<comment type="caution">
    <text evidence="1">The sequence shown here is derived from an EMBL/GenBank/DDBJ whole genome shotgun (WGS) entry which is preliminary data.</text>
</comment>
<accession>A0ACB0JBN8</accession>
<keyword evidence="2" id="KW-1185">Reference proteome</keyword>
<sequence length="189" mass="21100">MFTDDQTYNSLGRRIFDIYIQNRLVVKDFNIAKEAGGVGKAIIKKFTAIVTRNTLEIHHDWAGKGTTGILFDSVYALISAISVDPDFTPPTEKGSSIPVRVIVAVVVAGVLVIFMVFGFAWWRRCRQQIGPLERELKGLEFQPGLFTIRQIKAATNNFDIEFKIGEGGFDPVYKLSSFLLNQNKGIANL</sequence>
<dbReference type="Proteomes" id="UP001177021">
    <property type="component" value="Unassembled WGS sequence"/>
</dbReference>
<evidence type="ECO:0000313" key="1">
    <source>
        <dbReference type="EMBL" id="CAJ2642025.1"/>
    </source>
</evidence>
<gene>
    <name evidence="1" type="ORF">MILVUS5_LOCUS11565</name>
</gene>